<gene>
    <name evidence="1" type="ORF">LIZ65_16515</name>
</gene>
<keyword evidence="1" id="KW-0808">Transferase</keyword>
<proteinExistence type="predicted"/>
<dbReference type="InterPro" id="IPR017438">
    <property type="entry name" value="ATP-NAD_kinase_N"/>
</dbReference>
<dbReference type="Pfam" id="PF20143">
    <property type="entry name" value="NAD_kinase_C"/>
    <property type="match status" value="1"/>
</dbReference>
<organism evidence="1 2">
    <name type="scientific">Bariatricus massiliensis</name>
    <dbReference type="NCBI Taxonomy" id="1745713"/>
    <lineage>
        <taxon>Bacteria</taxon>
        <taxon>Bacillati</taxon>
        <taxon>Bacillota</taxon>
        <taxon>Clostridia</taxon>
        <taxon>Lachnospirales</taxon>
        <taxon>Lachnospiraceae</taxon>
        <taxon>Bariatricus</taxon>
    </lineage>
</organism>
<dbReference type="EMBL" id="JAJCIS010000016">
    <property type="protein sequence ID" value="MCB7388893.1"/>
    <property type="molecule type" value="Genomic_DNA"/>
</dbReference>
<evidence type="ECO:0000313" key="2">
    <source>
        <dbReference type="Proteomes" id="UP001299546"/>
    </source>
</evidence>
<dbReference type="PIRSF" id="PIRSF016907">
    <property type="entry name" value="Kin_ATP-NAD"/>
    <property type="match status" value="1"/>
</dbReference>
<dbReference type="PANTHER" id="PTHR40697:SF2">
    <property type="entry name" value="ATP-NAD KINASE-RELATED"/>
    <property type="match status" value="1"/>
</dbReference>
<reference evidence="1 2" key="1">
    <citation type="submission" date="2021-10" db="EMBL/GenBank/DDBJ databases">
        <title>Collection of gut derived symbiotic bacterial strains cultured from healthy donors.</title>
        <authorList>
            <person name="Lin H."/>
            <person name="Littmann E."/>
            <person name="Kohout C."/>
            <person name="Pamer E.G."/>
        </authorList>
    </citation>
    <scope>NUCLEOTIDE SEQUENCE [LARGE SCALE GENOMIC DNA]</scope>
    <source>
        <strain evidence="1 2">DFI.1.165</strain>
    </source>
</reference>
<dbReference type="SUPFAM" id="SSF111331">
    <property type="entry name" value="NAD kinase/diacylglycerol kinase-like"/>
    <property type="match status" value="1"/>
</dbReference>
<dbReference type="Pfam" id="PF01513">
    <property type="entry name" value="NAD_kinase"/>
    <property type="match status" value="1"/>
</dbReference>
<dbReference type="PANTHER" id="PTHR40697">
    <property type="entry name" value="ACETOIN CATABOLISM PROTEIN X"/>
    <property type="match status" value="1"/>
</dbReference>
<keyword evidence="1" id="KW-0418">Kinase</keyword>
<comment type="caution">
    <text evidence="1">The sequence shown here is derived from an EMBL/GenBank/DDBJ whole genome shotgun (WGS) entry which is preliminary data.</text>
</comment>
<dbReference type="InterPro" id="IPR016064">
    <property type="entry name" value="NAD/diacylglycerol_kinase_sf"/>
</dbReference>
<dbReference type="Proteomes" id="UP001299546">
    <property type="component" value="Unassembled WGS sequence"/>
</dbReference>
<accession>A0ABS8DKD2</accession>
<protein>
    <submittedName>
        <fullName evidence="1">ATP-NAD kinase family protein</fullName>
    </submittedName>
</protein>
<evidence type="ECO:0000313" key="1">
    <source>
        <dbReference type="EMBL" id="MCB7388893.1"/>
    </source>
</evidence>
<sequence length="372" mass="40281">MKRLGFIVNPVAGIGGKVGLKGSDGAAILKKALELGAVRESGRKALITMKALKEIEDELIIYTWPGEMGEDVCREAGLSVTVLGSITPGHTTPEDTIRAAGQMKELKLDLILFVGGDGTARNILDAVGTEAVVLGIPAGCKIHSGVYALNPKTAGNLMKEFVQGKVKETKLCEVMDIDEDLFRQGIVSARLYGYLRIPNESRMVQNLKSGRGFSESASIEMLSNYVANEMEKDVLYIVGTGSTTASIMEKLHLPNTLLGVDLVYNRRLVASDCTERELLETIKHYDKVKIIVTVIGGQGYVFGRGNQQISAEVIKRVGKENIIIAASKNKILALFGGSLHVDTGNEEVNHMLCGYYRVIVGYGEAMMLPMTD</sequence>
<dbReference type="GO" id="GO:0016301">
    <property type="term" value="F:kinase activity"/>
    <property type="evidence" value="ECO:0007669"/>
    <property type="project" value="UniProtKB-KW"/>
</dbReference>
<name>A0ABS8DKD2_9FIRM</name>
<dbReference type="InterPro" id="IPR011386">
    <property type="entry name" value="Put_ATP-NAD_kin"/>
</dbReference>
<keyword evidence="2" id="KW-1185">Reference proteome</keyword>
<dbReference type="RefSeq" id="WP_074017780.1">
    <property type="nucleotide sequence ID" value="NZ_JAJCIQ010000016.1"/>
</dbReference>
<dbReference type="Gene3D" id="3.40.50.10330">
    <property type="entry name" value="Probable inorganic polyphosphate/atp-NAD kinase, domain 1"/>
    <property type="match status" value="1"/>
</dbReference>
<dbReference type="InterPro" id="IPR039065">
    <property type="entry name" value="AcoX-like"/>
</dbReference>
<dbReference type="InterPro" id="IPR002504">
    <property type="entry name" value="NADK"/>
</dbReference>